<proteinExistence type="predicted"/>
<feature type="compositionally biased region" description="Low complexity" evidence="1">
    <location>
        <begin position="529"/>
        <end position="549"/>
    </location>
</feature>
<name>A0A2C6LCE8_9APIC</name>
<accession>A0A2C6LCE8</accession>
<feature type="transmembrane region" description="Helical" evidence="2">
    <location>
        <begin position="6"/>
        <end position="23"/>
    </location>
</feature>
<feature type="transmembrane region" description="Helical" evidence="2">
    <location>
        <begin position="201"/>
        <end position="220"/>
    </location>
</feature>
<dbReference type="RefSeq" id="XP_067927403.1">
    <property type="nucleotide sequence ID" value="XM_068060609.1"/>
</dbReference>
<feature type="region of interest" description="Disordered" evidence="1">
    <location>
        <begin position="41"/>
        <end position="69"/>
    </location>
</feature>
<feature type="region of interest" description="Disordered" evidence="1">
    <location>
        <begin position="400"/>
        <end position="443"/>
    </location>
</feature>
<dbReference type="EMBL" id="MIGC01000165">
    <property type="protein sequence ID" value="PHJ25757.1"/>
    <property type="molecule type" value="Genomic_DNA"/>
</dbReference>
<feature type="compositionally biased region" description="Low complexity" evidence="1">
    <location>
        <begin position="423"/>
        <end position="432"/>
    </location>
</feature>
<evidence type="ECO:0000313" key="3">
    <source>
        <dbReference type="EMBL" id="PHJ25757.1"/>
    </source>
</evidence>
<dbReference type="VEuPathDB" id="ToxoDB:CSUI_000375"/>
<feature type="transmembrane region" description="Helical" evidence="2">
    <location>
        <begin position="162"/>
        <end position="181"/>
    </location>
</feature>
<dbReference type="GeneID" id="94423820"/>
<dbReference type="AlphaFoldDB" id="A0A2C6LCE8"/>
<keyword evidence="2 3" id="KW-0812">Transmembrane</keyword>
<dbReference type="OrthoDB" id="333086at2759"/>
<evidence type="ECO:0000256" key="1">
    <source>
        <dbReference type="SAM" id="MobiDB-lite"/>
    </source>
</evidence>
<feature type="transmembrane region" description="Helical" evidence="2">
    <location>
        <begin position="614"/>
        <end position="638"/>
    </location>
</feature>
<keyword evidence="4" id="KW-1185">Reference proteome</keyword>
<evidence type="ECO:0000313" key="4">
    <source>
        <dbReference type="Proteomes" id="UP000221165"/>
    </source>
</evidence>
<protein>
    <submittedName>
        <fullName evidence="3">Transmembrane protein</fullName>
    </submittedName>
</protein>
<feature type="compositionally biased region" description="Basic and acidic residues" evidence="1">
    <location>
        <begin position="406"/>
        <end position="422"/>
    </location>
</feature>
<feature type="transmembrane region" description="Helical" evidence="2">
    <location>
        <begin position="329"/>
        <end position="350"/>
    </location>
</feature>
<organism evidence="3 4">
    <name type="scientific">Cystoisospora suis</name>
    <dbReference type="NCBI Taxonomy" id="483139"/>
    <lineage>
        <taxon>Eukaryota</taxon>
        <taxon>Sar</taxon>
        <taxon>Alveolata</taxon>
        <taxon>Apicomplexa</taxon>
        <taxon>Conoidasida</taxon>
        <taxon>Coccidia</taxon>
        <taxon>Eucoccidiorida</taxon>
        <taxon>Eimeriorina</taxon>
        <taxon>Sarcocystidae</taxon>
        <taxon>Cystoisospora</taxon>
    </lineage>
</organism>
<keyword evidence="2" id="KW-0472">Membrane</keyword>
<comment type="caution">
    <text evidence="3">The sequence shown here is derived from an EMBL/GenBank/DDBJ whole genome shotgun (WGS) entry which is preliminary data.</text>
</comment>
<reference evidence="3 4" key="1">
    <citation type="journal article" date="2017" name="Int. J. Parasitol.">
        <title>The genome of the protozoan parasite Cystoisospora suis and a reverse vaccinology approach to identify vaccine candidates.</title>
        <authorList>
            <person name="Palmieri N."/>
            <person name="Shrestha A."/>
            <person name="Ruttkowski B."/>
            <person name="Beck T."/>
            <person name="Vogl C."/>
            <person name="Tomley F."/>
            <person name="Blake D.P."/>
            <person name="Joachim A."/>
        </authorList>
    </citation>
    <scope>NUCLEOTIDE SEQUENCE [LARGE SCALE GENOMIC DNA]</scope>
    <source>
        <strain evidence="3 4">Wien I</strain>
    </source>
</reference>
<dbReference type="Proteomes" id="UP000221165">
    <property type="component" value="Unassembled WGS sequence"/>
</dbReference>
<feature type="transmembrane region" description="Helical" evidence="2">
    <location>
        <begin position="93"/>
        <end position="113"/>
    </location>
</feature>
<feature type="transmembrane region" description="Helical" evidence="2">
    <location>
        <begin position="356"/>
        <end position="377"/>
    </location>
</feature>
<feature type="region of interest" description="Disordered" evidence="1">
    <location>
        <begin position="508"/>
        <end position="560"/>
    </location>
</feature>
<gene>
    <name evidence="3" type="ORF">CSUI_000375</name>
</gene>
<evidence type="ECO:0000256" key="2">
    <source>
        <dbReference type="SAM" id="Phobius"/>
    </source>
</evidence>
<feature type="compositionally biased region" description="Polar residues" evidence="1">
    <location>
        <begin position="124"/>
        <end position="133"/>
    </location>
</feature>
<sequence length="663" mass="72488">MGLLPPEVLSTLLVAFVVIRLGFNLHLWRVWTSGLSVVVSPGNTSSPGEKKKNSPAHAPSPAQSHGGPAPKLWPLARVAALGMFEGMSDLRDFSNLVITAVVSAVVVGLSQLWRTKRQDDKDLSFSNKVPSSLSEDEHQEESRQAQAADAVVPGSIGSTSGWLAPLPLLVVAFFYITRLQWLLHRRFLKARQGAASNYRNAIGFFVGLAVAAIVMANPFFGQSWRFEFSTLLPFYFHEMWRPIVEASVLCDLPSYENMVGLWNRFFTCCVWAISALFIFFLGSEIAVSASPIQAELNLVQASNHKSVCIHRSFHDTLSRMGMPLRAEKLAPAVLLPVLPFLWMPSVYTAFIRETGLSLTGFAYLRLGLVLLLSLILIRRGKIATQVTALIPAPSLLEVGSSVGGSEGRKGKSGDKKQHDSDQTRTTPSSSTSGGEGAKPQSSEALAELQEVNRTIVLRLLDFLALPTKLLVLVTCTTFLMLLLSNGGRPSLSHRSLSSLHGLTPQEIHQEKNGEGSTPPTPSSVPIEEASSFSPLSPTSATSPSSSSTLNVQQKGEQRRRTENEMRVCRFLWLFIGSSEQRRASVYSLGQISFKEKISWAQEASTYLFPFGSPVFVSFLLQLSSLVLVGYLMSTALLFSLESSVVRRLGIQRLSIWNPPGVTT</sequence>
<feature type="region of interest" description="Disordered" evidence="1">
    <location>
        <begin position="122"/>
        <end position="148"/>
    </location>
</feature>
<feature type="transmembrane region" description="Helical" evidence="2">
    <location>
        <begin position="462"/>
        <end position="483"/>
    </location>
</feature>
<feature type="transmembrane region" description="Helical" evidence="2">
    <location>
        <begin position="261"/>
        <end position="281"/>
    </location>
</feature>
<keyword evidence="2" id="KW-1133">Transmembrane helix</keyword>